<organism evidence="2">
    <name type="scientific">viral metagenome</name>
    <dbReference type="NCBI Taxonomy" id="1070528"/>
    <lineage>
        <taxon>unclassified sequences</taxon>
        <taxon>metagenomes</taxon>
        <taxon>organismal metagenomes</taxon>
    </lineage>
</organism>
<feature type="compositionally biased region" description="Basic residues" evidence="1">
    <location>
        <begin position="76"/>
        <end position="97"/>
    </location>
</feature>
<dbReference type="EMBL" id="MT141338">
    <property type="protein sequence ID" value="QJA58774.1"/>
    <property type="molecule type" value="Genomic_DNA"/>
</dbReference>
<name>A0A6M3IMY7_9ZZZZ</name>
<accession>A0A6M3IMY7</accession>
<evidence type="ECO:0000256" key="1">
    <source>
        <dbReference type="SAM" id="MobiDB-lite"/>
    </source>
</evidence>
<feature type="region of interest" description="Disordered" evidence="1">
    <location>
        <begin position="68"/>
        <end position="97"/>
    </location>
</feature>
<sequence>MARIQGHHIKYRREGVSNPEWVVDINMLMHRAISRVQITKATPAQYATLINFQHAVTAEANRMRMELDTGMDLRNLKPKPPMRRKKKRGKGMKRGKR</sequence>
<gene>
    <name evidence="2" type="ORF">MM415B01408_0028</name>
</gene>
<proteinExistence type="predicted"/>
<dbReference type="AlphaFoldDB" id="A0A6M3IMY7"/>
<evidence type="ECO:0000313" key="2">
    <source>
        <dbReference type="EMBL" id="QJA58774.1"/>
    </source>
</evidence>
<reference evidence="2" key="1">
    <citation type="submission" date="2020-03" db="EMBL/GenBank/DDBJ databases">
        <title>The deep terrestrial virosphere.</title>
        <authorList>
            <person name="Holmfeldt K."/>
            <person name="Nilsson E."/>
            <person name="Simone D."/>
            <person name="Lopez-Fernandez M."/>
            <person name="Wu X."/>
            <person name="de Brujin I."/>
            <person name="Lundin D."/>
            <person name="Andersson A."/>
            <person name="Bertilsson S."/>
            <person name="Dopson M."/>
        </authorList>
    </citation>
    <scope>NUCLEOTIDE SEQUENCE</scope>
    <source>
        <strain evidence="2">MM415B01408</strain>
    </source>
</reference>
<protein>
    <submittedName>
        <fullName evidence="2">Uncharacterized protein</fullName>
    </submittedName>
</protein>